<feature type="transmembrane region" description="Helical" evidence="6">
    <location>
        <begin position="100"/>
        <end position="118"/>
    </location>
</feature>
<evidence type="ECO:0000256" key="5">
    <source>
        <dbReference type="ARBA" id="ARBA00023136"/>
    </source>
</evidence>
<feature type="transmembrane region" description="Helical" evidence="6">
    <location>
        <begin position="281"/>
        <end position="298"/>
    </location>
</feature>
<reference evidence="7 8" key="1">
    <citation type="submission" date="2009-02" db="EMBL/GenBank/DDBJ databases">
        <title>The Genome Sequence of Fusobacterium sp. 3_1_5R.</title>
        <authorList>
            <consortium name="The Broad Institute Genome Sequencing Platform"/>
            <person name="Ward D."/>
            <person name="Young S.K."/>
            <person name="Kodira C.D."/>
            <person name="Zeng Q."/>
            <person name="Koehrsen M."/>
            <person name="Alvarado L."/>
            <person name="Berlin A."/>
            <person name="Borenstein D."/>
            <person name="Chen Z."/>
            <person name="Engels R."/>
            <person name="Freedman E."/>
            <person name="Gellesch M."/>
            <person name="Goldberg J."/>
            <person name="Griggs A."/>
            <person name="Gujja S."/>
            <person name="Heiman D."/>
            <person name="Hepburn T."/>
            <person name="Howarth C."/>
            <person name="Jen D."/>
            <person name="Larson L."/>
            <person name="Lewis B."/>
            <person name="Mehta T."/>
            <person name="Park D."/>
            <person name="Pearson M."/>
            <person name="Roberts A."/>
            <person name="Saif S."/>
            <person name="Shea T."/>
            <person name="Shenoy N."/>
            <person name="Sisk P."/>
            <person name="Stolte C."/>
            <person name="Sykes S."/>
            <person name="Walk T."/>
            <person name="White J."/>
            <person name="Yandava C."/>
            <person name="Allen-Vercoe E."/>
            <person name="Strauss J."/>
            <person name="Ambrose C."/>
            <person name="Lander E."/>
            <person name="Nusbaum C."/>
            <person name="Galagan J."/>
            <person name="Birren B."/>
        </authorList>
    </citation>
    <scope>NUCLEOTIDE SEQUENCE [LARGE SCALE GENOMIC DNA]</scope>
    <source>
        <strain evidence="7 8">3_1_5R</strain>
    </source>
</reference>
<keyword evidence="5 6" id="KW-0472">Membrane</keyword>
<evidence type="ECO:0000313" key="7">
    <source>
        <dbReference type="EMBL" id="EFS21935.1"/>
    </source>
</evidence>
<evidence type="ECO:0000256" key="3">
    <source>
        <dbReference type="ARBA" id="ARBA00022692"/>
    </source>
</evidence>
<organism evidence="7 8">
    <name type="scientific">Fusobacterium gonidiaformans 3-1-5R</name>
    <dbReference type="NCBI Taxonomy" id="469605"/>
    <lineage>
        <taxon>Bacteria</taxon>
        <taxon>Fusobacteriati</taxon>
        <taxon>Fusobacteriota</taxon>
        <taxon>Fusobacteriia</taxon>
        <taxon>Fusobacteriales</taxon>
        <taxon>Fusobacteriaceae</taxon>
        <taxon>Fusobacterium</taxon>
    </lineage>
</organism>
<dbReference type="Pfam" id="PF03739">
    <property type="entry name" value="LptF_LptG"/>
    <property type="match status" value="1"/>
</dbReference>
<evidence type="ECO:0000256" key="2">
    <source>
        <dbReference type="ARBA" id="ARBA00022475"/>
    </source>
</evidence>
<evidence type="ECO:0000256" key="6">
    <source>
        <dbReference type="SAM" id="Phobius"/>
    </source>
</evidence>
<sequence length="362" mass="41645">MMKKLDIYMTKNFLKYFSYSLFSFLGIFVLSQVFKVLRYVNEGQLSPGQIPLFIGNLLPGIIINVAPLAVLLGGLISINIMASNLEIISLKTSGIRFARLVRGPIFMSFLISLIVFYLNDRVYPGSVVRNRELRGKEDVEEREVPKEKENAFFRNVEGRYVYYMKKINRETGIMDHVEVLDMSENFDKIERMITAKKGRYDFKRKLWVFEDAHIYYPDTDTVEARAFIQEQKYMDEPEYFISLSNIVPKQQTIAELKKAIKEGSATGNEIREILSELGKRYSFPFASFVVSFLGLALGSHYVRGMSILNIVISILLGYAYYLVEGAFEALGMNGYLNPFLSGWIPNLLFLAAGLYFMRRAEY</sequence>
<keyword evidence="3 6" id="KW-0812">Transmembrane</keyword>
<dbReference type="GO" id="GO:0015920">
    <property type="term" value="P:lipopolysaccharide transport"/>
    <property type="evidence" value="ECO:0007669"/>
    <property type="project" value="TreeGrafter"/>
</dbReference>
<name>E5BHG2_9FUSO</name>
<keyword evidence="4 6" id="KW-1133">Transmembrane helix</keyword>
<dbReference type="GO" id="GO:0043190">
    <property type="term" value="C:ATP-binding cassette (ABC) transporter complex"/>
    <property type="evidence" value="ECO:0007669"/>
    <property type="project" value="TreeGrafter"/>
</dbReference>
<dbReference type="HOGENOM" id="CLU_028799_3_1_0"/>
<accession>E5BHG2</accession>
<protein>
    <submittedName>
        <fullName evidence="7">Permease, YjgP/YjgQ family</fullName>
    </submittedName>
</protein>
<dbReference type="PANTHER" id="PTHR33529:SF8">
    <property type="entry name" value="PERMEASE, YJGP_YJGQ FAMILY"/>
    <property type="match status" value="1"/>
</dbReference>
<gene>
    <name evidence="7" type="ORF">FSBG_01432</name>
</gene>
<proteinExistence type="predicted"/>
<evidence type="ECO:0000256" key="1">
    <source>
        <dbReference type="ARBA" id="ARBA00004651"/>
    </source>
</evidence>
<dbReference type="AlphaFoldDB" id="E5BHG2"/>
<feature type="transmembrane region" description="Helical" evidence="6">
    <location>
        <begin position="57"/>
        <end position="80"/>
    </location>
</feature>
<dbReference type="PANTHER" id="PTHR33529">
    <property type="entry name" value="SLR0882 PROTEIN-RELATED"/>
    <property type="match status" value="1"/>
</dbReference>
<evidence type="ECO:0000256" key="4">
    <source>
        <dbReference type="ARBA" id="ARBA00022989"/>
    </source>
</evidence>
<feature type="transmembrane region" description="Helical" evidence="6">
    <location>
        <begin position="16"/>
        <end position="37"/>
    </location>
</feature>
<feature type="transmembrane region" description="Helical" evidence="6">
    <location>
        <begin position="335"/>
        <end position="357"/>
    </location>
</feature>
<evidence type="ECO:0000313" key="8">
    <source>
        <dbReference type="Proteomes" id="UP000002975"/>
    </source>
</evidence>
<dbReference type="BioCyc" id="FSP469605-HMP:GTSP-1449-MONOMER"/>
<keyword evidence="2" id="KW-1003">Cell membrane</keyword>
<comment type="subcellular location">
    <subcellularLocation>
        <location evidence="1">Cell membrane</location>
        <topology evidence="1">Multi-pass membrane protein</topology>
    </subcellularLocation>
</comment>
<dbReference type="InterPro" id="IPR005495">
    <property type="entry name" value="LptG/LptF_permease"/>
</dbReference>
<dbReference type="Proteomes" id="UP000002975">
    <property type="component" value="Unassembled WGS sequence"/>
</dbReference>
<keyword evidence="8" id="KW-1185">Reference proteome</keyword>
<feature type="transmembrane region" description="Helical" evidence="6">
    <location>
        <begin position="305"/>
        <end position="323"/>
    </location>
</feature>
<dbReference type="EMBL" id="GG657973">
    <property type="protein sequence ID" value="EFS21935.1"/>
    <property type="molecule type" value="Genomic_DNA"/>
</dbReference>